<dbReference type="EMBL" id="CM000129">
    <property type="protein sequence ID" value="EEC76996.1"/>
    <property type="molecule type" value="Genomic_DNA"/>
</dbReference>
<evidence type="ECO:0000313" key="1">
    <source>
        <dbReference type="EMBL" id="EEC76996.1"/>
    </source>
</evidence>
<organism evidence="1 2">
    <name type="scientific">Oryza sativa subsp. indica</name>
    <name type="common">Rice</name>
    <dbReference type="NCBI Taxonomy" id="39946"/>
    <lineage>
        <taxon>Eukaryota</taxon>
        <taxon>Viridiplantae</taxon>
        <taxon>Streptophyta</taxon>
        <taxon>Embryophyta</taxon>
        <taxon>Tracheophyta</taxon>
        <taxon>Spermatophyta</taxon>
        <taxon>Magnoliopsida</taxon>
        <taxon>Liliopsida</taxon>
        <taxon>Poales</taxon>
        <taxon>Poaceae</taxon>
        <taxon>BOP clade</taxon>
        <taxon>Oryzoideae</taxon>
        <taxon>Oryzeae</taxon>
        <taxon>Oryzinae</taxon>
        <taxon>Oryza</taxon>
        <taxon>Oryza sativa</taxon>
    </lineage>
</organism>
<reference evidence="1 2" key="1">
    <citation type="journal article" date="2005" name="PLoS Biol.">
        <title>The genomes of Oryza sativa: a history of duplications.</title>
        <authorList>
            <person name="Yu J."/>
            <person name="Wang J."/>
            <person name="Lin W."/>
            <person name="Li S."/>
            <person name="Li H."/>
            <person name="Zhou J."/>
            <person name="Ni P."/>
            <person name="Dong W."/>
            <person name="Hu S."/>
            <person name="Zeng C."/>
            <person name="Zhang J."/>
            <person name="Zhang Y."/>
            <person name="Li R."/>
            <person name="Xu Z."/>
            <person name="Li S."/>
            <person name="Li X."/>
            <person name="Zheng H."/>
            <person name="Cong L."/>
            <person name="Lin L."/>
            <person name="Yin J."/>
            <person name="Geng J."/>
            <person name="Li G."/>
            <person name="Shi J."/>
            <person name="Liu J."/>
            <person name="Lv H."/>
            <person name="Li J."/>
            <person name="Wang J."/>
            <person name="Deng Y."/>
            <person name="Ran L."/>
            <person name="Shi X."/>
            <person name="Wang X."/>
            <person name="Wu Q."/>
            <person name="Li C."/>
            <person name="Ren X."/>
            <person name="Wang J."/>
            <person name="Wang X."/>
            <person name="Li D."/>
            <person name="Liu D."/>
            <person name="Zhang X."/>
            <person name="Ji Z."/>
            <person name="Zhao W."/>
            <person name="Sun Y."/>
            <person name="Zhang Z."/>
            <person name="Bao J."/>
            <person name="Han Y."/>
            <person name="Dong L."/>
            <person name="Ji J."/>
            <person name="Chen P."/>
            <person name="Wu S."/>
            <person name="Liu J."/>
            <person name="Xiao Y."/>
            <person name="Bu D."/>
            <person name="Tan J."/>
            <person name="Yang L."/>
            <person name="Ye C."/>
            <person name="Zhang J."/>
            <person name="Xu J."/>
            <person name="Zhou Y."/>
            <person name="Yu Y."/>
            <person name="Zhang B."/>
            <person name="Zhuang S."/>
            <person name="Wei H."/>
            <person name="Liu B."/>
            <person name="Lei M."/>
            <person name="Yu H."/>
            <person name="Li Y."/>
            <person name="Xu H."/>
            <person name="Wei S."/>
            <person name="He X."/>
            <person name="Fang L."/>
            <person name="Zhang Z."/>
            <person name="Zhang Y."/>
            <person name="Huang X."/>
            <person name="Su Z."/>
            <person name="Tong W."/>
            <person name="Li J."/>
            <person name="Tong Z."/>
            <person name="Li S."/>
            <person name="Ye J."/>
            <person name="Wang L."/>
            <person name="Fang L."/>
            <person name="Lei T."/>
            <person name="Chen C."/>
            <person name="Chen H."/>
            <person name="Xu Z."/>
            <person name="Li H."/>
            <person name="Huang H."/>
            <person name="Zhang F."/>
            <person name="Xu H."/>
            <person name="Li N."/>
            <person name="Zhao C."/>
            <person name="Li S."/>
            <person name="Dong L."/>
            <person name="Huang Y."/>
            <person name="Li L."/>
            <person name="Xi Y."/>
            <person name="Qi Q."/>
            <person name="Li W."/>
            <person name="Zhang B."/>
            <person name="Hu W."/>
            <person name="Zhang Y."/>
            <person name="Tian X."/>
            <person name="Jiao Y."/>
            <person name="Liang X."/>
            <person name="Jin J."/>
            <person name="Gao L."/>
            <person name="Zheng W."/>
            <person name="Hao B."/>
            <person name="Liu S."/>
            <person name="Wang W."/>
            <person name="Yuan L."/>
            <person name="Cao M."/>
            <person name="McDermott J."/>
            <person name="Samudrala R."/>
            <person name="Wang J."/>
            <person name="Wong G.K."/>
            <person name="Yang H."/>
        </authorList>
    </citation>
    <scope>NUCLEOTIDE SEQUENCE [LARGE SCALE GENOMIC DNA]</scope>
    <source>
        <strain evidence="2">cv. 93-11</strain>
    </source>
</reference>
<dbReference type="Proteomes" id="UP000007015">
    <property type="component" value="Chromosome 4"/>
</dbReference>
<proteinExistence type="predicted"/>
<dbReference type="HOGENOM" id="CLU_2227638_0_0_1"/>
<protein>
    <submittedName>
        <fullName evidence="1">Uncharacterized protein</fullName>
    </submittedName>
</protein>
<dbReference type="Gramene" id="BGIOSGA016108-TA">
    <property type="protein sequence ID" value="BGIOSGA016108-PA"/>
    <property type="gene ID" value="BGIOSGA016108"/>
</dbReference>
<sequence length="106" mass="11265">MARTLPLSIIMEAAAKTASKKEGSGRRADPSSVVVLPYSRLPRHALVRCEIEKLLGKLKPARVDPGDLQTFLGSSAATEETMELRMRASSSAIGASSSRTHAAGMK</sequence>
<gene>
    <name evidence="1" type="ORF">OsI_15312</name>
</gene>
<keyword evidence="2" id="KW-1185">Reference proteome</keyword>
<evidence type="ECO:0000313" key="2">
    <source>
        <dbReference type="Proteomes" id="UP000007015"/>
    </source>
</evidence>
<accession>B8AS75</accession>
<dbReference type="AlphaFoldDB" id="B8AS75"/>
<name>B8AS75_ORYSI</name>